<evidence type="ECO:0000313" key="2">
    <source>
        <dbReference type="Proteomes" id="UP001283361"/>
    </source>
</evidence>
<keyword evidence="2" id="KW-1185">Reference proteome</keyword>
<comment type="caution">
    <text evidence="1">The sequence shown here is derived from an EMBL/GenBank/DDBJ whole genome shotgun (WGS) entry which is preliminary data.</text>
</comment>
<protein>
    <submittedName>
        <fullName evidence="1">Uncharacterized protein</fullName>
    </submittedName>
</protein>
<dbReference type="AlphaFoldDB" id="A0AAE0YK96"/>
<dbReference type="Proteomes" id="UP001283361">
    <property type="component" value="Unassembled WGS sequence"/>
</dbReference>
<name>A0AAE0YK96_9GAST</name>
<reference evidence="1" key="1">
    <citation type="journal article" date="2023" name="G3 (Bethesda)">
        <title>A reference genome for the long-term kleptoplast-retaining sea slug Elysia crispata morphotype clarki.</title>
        <authorList>
            <person name="Eastman K.E."/>
            <person name="Pendleton A.L."/>
            <person name="Shaikh M.A."/>
            <person name="Suttiyut T."/>
            <person name="Ogas R."/>
            <person name="Tomko P."/>
            <person name="Gavelis G."/>
            <person name="Widhalm J.R."/>
            <person name="Wisecaver J.H."/>
        </authorList>
    </citation>
    <scope>NUCLEOTIDE SEQUENCE</scope>
    <source>
        <strain evidence="1">ECLA1</strain>
    </source>
</reference>
<dbReference type="EMBL" id="JAWDGP010006036">
    <property type="protein sequence ID" value="KAK3748234.1"/>
    <property type="molecule type" value="Genomic_DNA"/>
</dbReference>
<evidence type="ECO:0000313" key="1">
    <source>
        <dbReference type="EMBL" id="KAK3748234.1"/>
    </source>
</evidence>
<sequence length="133" mass="13891">MTADFTQTNRDGNVRADIGLVPKRNGATQNYVRTVTIRSHNFSGTKCQLEMGRYAIGGRFGQGGEGGGAGKISVAVSVPCVFLAPRGPGASLGPGPNTGSWRHSHSQTRAGILTPAVASGWSARLMVSRFESS</sequence>
<gene>
    <name evidence="1" type="ORF">RRG08_039487</name>
</gene>
<accession>A0AAE0YK96</accession>
<organism evidence="1 2">
    <name type="scientific">Elysia crispata</name>
    <name type="common">lettuce slug</name>
    <dbReference type="NCBI Taxonomy" id="231223"/>
    <lineage>
        <taxon>Eukaryota</taxon>
        <taxon>Metazoa</taxon>
        <taxon>Spiralia</taxon>
        <taxon>Lophotrochozoa</taxon>
        <taxon>Mollusca</taxon>
        <taxon>Gastropoda</taxon>
        <taxon>Heterobranchia</taxon>
        <taxon>Euthyneura</taxon>
        <taxon>Panpulmonata</taxon>
        <taxon>Sacoglossa</taxon>
        <taxon>Placobranchoidea</taxon>
        <taxon>Plakobranchidae</taxon>
        <taxon>Elysia</taxon>
    </lineage>
</organism>
<proteinExistence type="predicted"/>